<organism evidence="2 3">
    <name type="scientific">Nesidiocoris tenuis</name>
    <dbReference type="NCBI Taxonomy" id="355587"/>
    <lineage>
        <taxon>Eukaryota</taxon>
        <taxon>Metazoa</taxon>
        <taxon>Ecdysozoa</taxon>
        <taxon>Arthropoda</taxon>
        <taxon>Hexapoda</taxon>
        <taxon>Insecta</taxon>
        <taxon>Pterygota</taxon>
        <taxon>Neoptera</taxon>
        <taxon>Paraneoptera</taxon>
        <taxon>Hemiptera</taxon>
        <taxon>Heteroptera</taxon>
        <taxon>Panheteroptera</taxon>
        <taxon>Cimicomorpha</taxon>
        <taxon>Miridae</taxon>
        <taxon>Dicyphina</taxon>
        <taxon>Nesidiocoris</taxon>
    </lineage>
</organism>
<dbReference type="EMBL" id="CADCXU010021626">
    <property type="protein sequence ID" value="CAB0009252.1"/>
    <property type="molecule type" value="Genomic_DNA"/>
</dbReference>
<dbReference type="Proteomes" id="UP000479000">
    <property type="component" value="Unassembled WGS sequence"/>
</dbReference>
<feature type="non-terminal residue" evidence="2">
    <location>
        <position position="90"/>
    </location>
</feature>
<protein>
    <submittedName>
        <fullName evidence="2">Uncharacterized protein</fullName>
    </submittedName>
</protein>
<gene>
    <name evidence="1" type="ORF">NTEN_LOCUS14409</name>
    <name evidence="2" type="ORF">NTEN_LOCUS14414</name>
</gene>
<evidence type="ECO:0000313" key="1">
    <source>
        <dbReference type="EMBL" id="CAB0009247.1"/>
    </source>
</evidence>
<keyword evidence="3" id="KW-1185">Reference proteome</keyword>
<dbReference type="AlphaFoldDB" id="A0A6H5GX94"/>
<evidence type="ECO:0000313" key="2">
    <source>
        <dbReference type="EMBL" id="CAB0009252.1"/>
    </source>
</evidence>
<evidence type="ECO:0000313" key="3">
    <source>
        <dbReference type="Proteomes" id="UP000479000"/>
    </source>
</evidence>
<name>A0A6H5GX94_9HEMI</name>
<dbReference type="EMBL" id="CADCXU010021625">
    <property type="protein sequence ID" value="CAB0009247.1"/>
    <property type="molecule type" value="Genomic_DNA"/>
</dbReference>
<accession>A0A6H5GX94</accession>
<reference evidence="2 3" key="1">
    <citation type="submission" date="2020-02" db="EMBL/GenBank/DDBJ databases">
        <authorList>
            <person name="Ferguson B K."/>
        </authorList>
    </citation>
    <scope>NUCLEOTIDE SEQUENCE [LARGE SCALE GENOMIC DNA]</scope>
</reference>
<proteinExistence type="predicted"/>
<sequence length="90" mass="10191">MFQSAEKRQPSADCRICKRPIDSLIGSLAPGSRLDSGKPAQKFQEFDTTTRSYLTRRNKTKRESALPLYSMQGAYRDSCYSSVASQLRYS</sequence>